<keyword evidence="3 4" id="KW-0479">Metal-binding</keyword>
<name>A0ABS5F4L5_9PROT</name>
<dbReference type="InterPro" id="IPR026590">
    <property type="entry name" value="Ssirtuin_cat_dom"/>
</dbReference>
<comment type="caution">
    <text evidence="6">The sequence shown here is derived from an EMBL/GenBank/DDBJ whole genome shotgun (WGS) entry which is preliminary data.</text>
</comment>
<dbReference type="InterPro" id="IPR050134">
    <property type="entry name" value="NAD-dep_sirtuin_deacylases"/>
</dbReference>
<evidence type="ECO:0000256" key="1">
    <source>
        <dbReference type="ARBA" id="ARBA00022679"/>
    </source>
</evidence>
<organism evidence="6 7">
    <name type="scientific">Plastoroseomonas hellenica</name>
    <dbReference type="NCBI Taxonomy" id="2687306"/>
    <lineage>
        <taxon>Bacteria</taxon>
        <taxon>Pseudomonadati</taxon>
        <taxon>Pseudomonadota</taxon>
        <taxon>Alphaproteobacteria</taxon>
        <taxon>Acetobacterales</taxon>
        <taxon>Acetobacteraceae</taxon>
        <taxon>Plastoroseomonas</taxon>
    </lineage>
</organism>
<feature type="binding site" evidence="3">
    <location>
        <position position="57"/>
    </location>
    <ligand>
        <name>substrate</name>
    </ligand>
</feature>
<evidence type="ECO:0000256" key="3">
    <source>
        <dbReference type="HAMAP-Rule" id="MF_01121"/>
    </source>
</evidence>
<reference evidence="7" key="1">
    <citation type="journal article" date="2021" name="Syst. Appl. Microbiol.">
        <title>Roseomonas hellenica sp. nov., isolated from roots of wild-growing Alkanna tinctoria.</title>
        <authorList>
            <person name="Rat A."/>
            <person name="Naranjo H.D."/>
            <person name="Lebbe L."/>
            <person name="Cnockaert M."/>
            <person name="Krigas N."/>
            <person name="Grigoriadou K."/>
            <person name="Maloupa E."/>
            <person name="Willems A."/>
        </authorList>
    </citation>
    <scope>NUCLEOTIDE SEQUENCE [LARGE SCALE GENOMIC DNA]</scope>
    <source>
        <strain evidence="7">LMG 31523</strain>
    </source>
</reference>
<feature type="binding site" evidence="3">
    <location>
        <position position="222"/>
    </location>
    <ligand>
        <name>NAD(+)</name>
        <dbReference type="ChEBI" id="CHEBI:57540"/>
    </ligand>
</feature>
<dbReference type="Proteomes" id="UP001196870">
    <property type="component" value="Unassembled WGS sequence"/>
</dbReference>
<feature type="binding site" evidence="3">
    <location>
        <begin position="94"/>
        <end position="97"/>
    </location>
    <ligand>
        <name>NAD(+)</name>
        <dbReference type="ChEBI" id="CHEBI:57540"/>
    </ligand>
</feature>
<dbReference type="PANTHER" id="PTHR11085">
    <property type="entry name" value="NAD-DEPENDENT PROTEIN DEACYLASE SIRTUIN-5, MITOCHONDRIAL-RELATED"/>
    <property type="match status" value="1"/>
</dbReference>
<dbReference type="InterPro" id="IPR026591">
    <property type="entry name" value="Sirtuin_cat_small_dom_sf"/>
</dbReference>
<comment type="domain">
    <text evidence="3">2 residues (Tyr-57 and Arg-60) present in a large hydrophobic pocket are probably involved in substrate specificity. They are important for desuccinylation activity, but dispensable for deacetylation activity.</text>
</comment>
<dbReference type="RefSeq" id="WP_211855258.1">
    <property type="nucleotide sequence ID" value="NZ_JAAGBB010000035.1"/>
</dbReference>
<dbReference type="SUPFAM" id="SSF52467">
    <property type="entry name" value="DHS-like NAD/FAD-binding domain"/>
    <property type="match status" value="1"/>
</dbReference>
<dbReference type="InterPro" id="IPR027546">
    <property type="entry name" value="Sirtuin_class_III"/>
</dbReference>
<dbReference type="PROSITE" id="PS50305">
    <property type="entry name" value="SIRTUIN"/>
    <property type="match status" value="1"/>
</dbReference>
<proteinExistence type="inferred from homology"/>
<evidence type="ECO:0000259" key="5">
    <source>
        <dbReference type="PROSITE" id="PS50305"/>
    </source>
</evidence>
<comment type="catalytic activity">
    <reaction evidence="3">
        <text>N(6)-succinyl-L-lysyl-[protein] + NAD(+) + H2O = 2''-O-succinyl-ADP-D-ribose + nicotinamide + L-lysyl-[protein]</text>
        <dbReference type="Rhea" id="RHEA:47668"/>
        <dbReference type="Rhea" id="RHEA-COMP:9752"/>
        <dbReference type="Rhea" id="RHEA-COMP:11877"/>
        <dbReference type="ChEBI" id="CHEBI:15377"/>
        <dbReference type="ChEBI" id="CHEBI:17154"/>
        <dbReference type="ChEBI" id="CHEBI:29969"/>
        <dbReference type="ChEBI" id="CHEBI:57540"/>
        <dbReference type="ChEBI" id="CHEBI:87830"/>
        <dbReference type="ChEBI" id="CHEBI:87832"/>
    </reaction>
</comment>
<feature type="binding site" evidence="3 4">
    <location>
        <position position="139"/>
    </location>
    <ligand>
        <name>Zn(2+)</name>
        <dbReference type="ChEBI" id="CHEBI:29105"/>
    </ligand>
</feature>
<feature type="binding site" evidence="3 4">
    <location>
        <position position="123"/>
    </location>
    <ligand>
        <name>Zn(2+)</name>
        <dbReference type="ChEBI" id="CHEBI:29105"/>
    </ligand>
</feature>
<sequence length="239" mass="25527">MTPLVDPIVVLTGAGISRESGLSTFRDPDGIWAQVRIEDVATPEAFARDPARVHGFYNARRAQLRDPAVVPNAAHLALAELERRWPAEVLIVTQNVDDLHARAGSVRLLQMHGALGRARCLRCAAAMPWEEDLSTATPCPLCAEAGGLRPDIVWFGEMPMHMDAIETALGDCGLFLSIGTSGHVYPAAGFVAEVRGHARTVELNLEPSQGSALFDEAIHGPATAIVPAFVDRLLKAAGA</sequence>
<comment type="cofactor">
    <cofactor evidence="3">
        <name>Zn(2+)</name>
        <dbReference type="ChEBI" id="CHEBI:29105"/>
    </cofactor>
    <text evidence="3">Binds 1 zinc ion per subunit.</text>
</comment>
<dbReference type="InterPro" id="IPR003000">
    <property type="entry name" value="Sirtuin"/>
</dbReference>
<dbReference type="PANTHER" id="PTHR11085:SF4">
    <property type="entry name" value="NAD-DEPENDENT PROTEIN DEACYLASE"/>
    <property type="match status" value="1"/>
</dbReference>
<feature type="active site" description="Proton acceptor" evidence="3 4">
    <location>
        <position position="112"/>
    </location>
</feature>
<evidence type="ECO:0000313" key="7">
    <source>
        <dbReference type="Proteomes" id="UP001196870"/>
    </source>
</evidence>
<dbReference type="InterPro" id="IPR029035">
    <property type="entry name" value="DHS-like_NAD/FAD-binding_dom"/>
</dbReference>
<feature type="binding site" evidence="3 4">
    <location>
        <position position="120"/>
    </location>
    <ligand>
        <name>Zn(2+)</name>
        <dbReference type="ChEBI" id="CHEBI:29105"/>
    </ligand>
</feature>
<evidence type="ECO:0000256" key="4">
    <source>
        <dbReference type="PROSITE-ProRule" id="PRU00236"/>
    </source>
</evidence>
<keyword evidence="3" id="KW-0963">Cytoplasm</keyword>
<keyword evidence="7" id="KW-1185">Reference proteome</keyword>
<protein>
    <recommendedName>
        <fullName evidence="3">NAD-dependent protein deacylase</fullName>
        <ecNumber evidence="3">2.3.1.286</ecNumber>
    </recommendedName>
    <alternativeName>
        <fullName evidence="3">Regulatory protein SIR2 homolog</fullName>
    </alternativeName>
</protein>
<dbReference type="EC" id="2.3.1.286" evidence="3"/>
<dbReference type="Pfam" id="PF02146">
    <property type="entry name" value="SIR2"/>
    <property type="match status" value="1"/>
</dbReference>
<comment type="caution">
    <text evidence="3">Lacks conserved residue(s) required for the propagation of feature annotation.</text>
</comment>
<dbReference type="Gene3D" id="3.30.1600.10">
    <property type="entry name" value="SIR2/SIRT2 'Small Domain"/>
    <property type="match status" value="1"/>
</dbReference>
<evidence type="ECO:0000256" key="2">
    <source>
        <dbReference type="ARBA" id="ARBA00023027"/>
    </source>
</evidence>
<accession>A0ABS5F4L5</accession>
<keyword evidence="3 4" id="KW-0862">Zinc</keyword>
<comment type="function">
    <text evidence="3">NAD-dependent lysine deacetylase and desuccinylase that specifically removes acetyl and succinyl groups on target proteins. Modulates the activities of several proteins which are inactive in their acylated form.</text>
</comment>
<evidence type="ECO:0000313" key="6">
    <source>
        <dbReference type="EMBL" id="MBR0667480.1"/>
    </source>
</evidence>
<dbReference type="EMBL" id="JAAGBB010000035">
    <property type="protein sequence ID" value="MBR0667480.1"/>
    <property type="molecule type" value="Genomic_DNA"/>
</dbReference>
<feature type="binding site" evidence="3">
    <location>
        <begin position="204"/>
        <end position="206"/>
    </location>
    <ligand>
        <name>NAD(+)</name>
        <dbReference type="ChEBI" id="CHEBI:57540"/>
    </ligand>
</feature>
<feature type="binding site" evidence="3">
    <location>
        <position position="60"/>
    </location>
    <ligand>
        <name>substrate</name>
    </ligand>
</feature>
<dbReference type="HAMAP" id="MF_01121">
    <property type="entry name" value="Sirtuin_ClassIII"/>
    <property type="match status" value="1"/>
</dbReference>
<feature type="binding site" evidence="3 4">
    <location>
        <position position="142"/>
    </location>
    <ligand>
        <name>Zn(2+)</name>
        <dbReference type="ChEBI" id="CHEBI:29105"/>
    </ligand>
</feature>
<feature type="domain" description="Deacetylase sirtuin-type" evidence="5">
    <location>
        <begin position="1"/>
        <end position="236"/>
    </location>
</feature>
<dbReference type="Gene3D" id="3.40.50.1220">
    <property type="entry name" value="TPP-binding domain"/>
    <property type="match status" value="1"/>
</dbReference>
<feature type="binding site" evidence="3">
    <location>
        <begin position="179"/>
        <end position="181"/>
    </location>
    <ligand>
        <name>NAD(+)</name>
        <dbReference type="ChEBI" id="CHEBI:57540"/>
    </ligand>
</feature>
<keyword evidence="1" id="KW-0808">Transferase</keyword>
<keyword evidence="2 3" id="KW-0520">NAD</keyword>
<comment type="subcellular location">
    <subcellularLocation>
        <location evidence="3">Cytoplasm</location>
    </subcellularLocation>
</comment>
<comment type="catalytic activity">
    <reaction evidence="3">
        <text>N(6)-acetyl-L-lysyl-[protein] + NAD(+) + H2O = 2''-O-acetyl-ADP-D-ribose + nicotinamide + L-lysyl-[protein]</text>
        <dbReference type="Rhea" id="RHEA:43636"/>
        <dbReference type="Rhea" id="RHEA-COMP:9752"/>
        <dbReference type="Rhea" id="RHEA-COMP:10731"/>
        <dbReference type="ChEBI" id="CHEBI:15377"/>
        <dbReference type="ChEBI" id="CHEBI:17154"/>
        <dbReference type="ChEBI" id="CHEBI:29969"/>
        <dbReference type="ChEBI" id="CHEBI:57540"/>
        <dbReference type="ChEBI" id="CHEBI:61930"/>
        <dbReference type="ChEBI" id="CHEBI:83767"/>
        <dbReference type="EC" id="2.3.1.286"/>
    </reaction>
</comment>
<comment type="similarity">
    <text evidence="3">Belongs to the sirtuin family. Class III subfamily.</text>
</comment>
<gene>
    <name evidence="3" type="primary">cobB</name>
    <name evidence="6" type="ORF">GXW71_24200</name>
</gene>